<dbReference type="InterPro" id="IPR002197">
    <property type="entry name" value="HTH_Fis"/>
</dbReference>
<sequence>MFSAKIQHPRPSQRWSSRPYVHSWHTVIRLSERKLLQNVLNETGGNKADAARRLGIQRRLLYEKMKALGMESSE</sequence>
<dbReference type="SUPFAM" id="SSF46689">
    <property type="entry name" value="Homeodomain-like"/>
    <property type="match status" value="1"/>
</dbReference>
<dbReference type="PRINTS" id="PR01590">
    <property type="entry name" value="HTHFIS"/>
</dbReference>
<gene>
    <name evidence="2" type="ORF">H7849_01540</name>
</gene>
<accession>A0A7G8BQA7</accession>
<dbReference type="Proteomes" id="UP000515312">
    <property type="component" value="Chromosome"/>
</dbReference>
<reference evidence="2 3" key="1">
    <citation type="submission" date="2020-08" db="EMBL/GenBank/DDBJ databases">
        <title>Edaphobacter telluris sp. nov. and Acidobacterium dinghuensis sp. nov., two acidobacteria isolated from forest soil.</title>
        <authorList>
            <person name="Fu J."/>
            <person name="Qiu L."/>
        </authorList>
    </citation>
    <scope>NUCLEOTIDE SEQUENCE [LARGE SCALE GENOMIC DNA]</scope>
    <source>
        <strain evidence="2">4Y35</strain>
    </source>
</reference>
<protein>
    <recommendedName>
        <fullName evidence="1">DNA binding HTH domain-containing protein</fullName>
    </recommendedName>
</protein>
<dbReference type="GO" id="GO:0043565">
    <property type="term" value="F:sequence-specific DNA binding"/>
    <property type="evidence" value="ECO:0007669"/>
    <property type="project" value="InterPro"/>
</dbReference>
<dbReference type="Pfam" id="PF02954">
    <property type="entry name" value="HTH_8"/>
    <property type="match status" value="1"/>
</dbReference>
<organism evidence="2 3">
    <name type="scientific">Alloacidobacterium dinghuense</name>
    <dbReference type="NCBI Taxonomy" id="2763107"/>
    <lineage>
        <taxon>Bacteria</taxon>
        <taxon>Pseudomonadati</taxon>
        <taxon>Acidobacteriota</taxon>
        <taxon>Terriglobia</taxon>
        <taxon>Terriglobales</taxon>
        <taxon>Acidobacteriaceae</taxon>
        <taxon>Alloacidobacterium</taxon>
    </lineage>
</organism>
<evidence type="ECO:0000313" key="3">
    <source>
        <dbReference type="Proteomes" id="UP000515312"/>
    </source>
</evidence>
<evidence type="ECO:0000313" key="2">
    <source>
        <dbReference type="EMBL" id="QNI34727.1"/>
    </source>
</evidence>
<feature type="domain" description="DNA binding HTH" evidence="1">
    <location>
        <begin position="29"/>
        <end position="67"/>
    </location>
</feature>
<dbReference type="Gene3D" id="1.10.10.60">
    <property type="entry name" value="Homeodomain-like"/>
    <property type="match status" value="1"/>
</dbReference>
<dbReference type="InterPro" id="IPR009057">
    <property type="entry name" value="Homeodomain-like_sf"/>
</dbReference>
<evidence type="ECO:0000259" key="1">
    <source>
        <dbReference type="Pfam" id="PF02954"/>
    </source>
</evidence>
<dbReference type="KEGG" id="adin:H7849_01540"/>
<keyword evidence="3" id="KW-1185">Reference proteome</keyword>
<proteinExistence type="predicted"/>
<dbReference type="EMBL" id="CP060394">
    <property type="protein sequence ID" value="QNI34727.1"/>
    <property type="molecule type" value="Genomic_DNA"/>
</dbReference>
<dbReference type="AlphaFoldDB" id="A0A7G8BQA7"/>
<name>A0A7G8BQA7_9BACT</name>